<dbReference type="GO" id="GO:0003677">
    <property type="term" value="F:DNA binding"/>
    <property type="evidence" value="ECO:0007669"/>
    <property type="project" value="InterPro"/>
</dbReference>
<dbReference type="STRING" id="35622.SAMN04489764_0076"/>
<dbReference type="OrthoDB" id="3178131at2"/>
<dbReference type="GO" id="GO:0005737">
    <property type="term" value="C:cytoplasm"/>
    <property type="evidence" value="ECO:0007669"/>
    <property type="project" value="TreeGrafter"/>
</dbReference>
<feature type="domain" description="HTH luxR-type" evidence="3">
    <location>
        <begin position="856"/>
        <end position="921"/>
    </location>
</feature>
<dbReference type="Pfam" id="PF00196">
    <property type="entry name" value="GerE"/>
    <property type="match status" value="1"/>
</dbReference>
<dbReference type="InterPro" id="IPR027417">
    <property type="entry name" value="P-loop_NTPase"/>
</dbReference>
<dbReference type="InterPro" id="IPR041664">
    <property type="entry name" value="AAA_16"/>
</dbReference>
<reference evidence="4 6" key="1">
    <citation type="submission" date="2016-10" db="EMBL/GenBank/DDBJ databases">
        <authorList>
            <person name="de Groot N.N."/>
        </authorList>
    </citation>
    <scope>NUCLEOTIDE SEQUENCE [LARGE SCALE GENOMIC DNA]</scope>
    <source>
        <strain evidence="4 6">DSM 43794</strain>
    </source>
</reference>
<name>A0A1H0ZPV5_9ACTN</name>
<dbReference type="Gene3D" id="3.40.50.300">
    <property type="entry name" value="P-loop containing nucleotide triphosphate hydrolases"/>
    <property type="match status" value="1"/>
</dbReference>
<keyword evidence="2" id="KW-0067">ATP-binding</keyword>
<dbReference type="AlphaFoldDB" id="A0A1H0ZPV5"/>
<dbReference type="InterPro" id="IPR036388">
    <property type="entry name" value="WH-like_DNA-bd_sf"/>
</dbReference>
<dbReference type="CDD" id="cd06170">
    <property type="entry name" value="LuxR_C_like"/>
    <property type="match status" value="1"/>
</dbReference>
<evidence type="ECO:0000259" key="3">
    <source>
        <dbReference type="PROSITE" id="PS50043"/>
    </source>
</evidence>
<evidence type="ECO:0000256" key="1">
    <source>
        <dbReference type="ARBA" id="ARBA00022741"/>
    </source>
</evidence>
<dbReference type="PROSITE" id="PS50043">
    <property type="entry name" value="HTH_LUXR_2"/>
    <property type="match status" value="1"/>
</dbReference>
<evidence type="ECO:0000313" key="4">
    <source>
        <dbReference type="EMBL" id="SDQ29412.1"/>
    </source>
</evidence>
<proteinExistence type="predicted"/>
<dbReference type="InterPro" id="IPR016032">
    <property type="entry name" value="Sig_transdc_resp-reg_C-effctor"/>
</dbReference>
<evidence type="ECO:0000313" key="5">
    <source>
        <dbReference type="EMBL" id="SDR33660.1"/>
    </source>
</evidence>
<evidence type="ECO:0000256" key="2">
    <source>
        <dbReference type="ARBA" id="ARBA00022840"/>
    </source>
</evidence>
<protein>
    <submittedName>
        <fullName evidence="4">Regulatory protein, luxR family</fullName>
    </submittedName>
</protein>
<evidence type="ECO:0000313" key="6">
    <source>
        <dbReference type="Proteomes" id="UP000217103"/>
    </source>
</evidence>
<dbReference type="Proteomes" id="UP000217103">
    <property type="component" value="Unassembled WGS sequence"/>
</dbReference>
<dbReference type="InterPro" id="IPR000792">
    <property type="entry name" value="Tscrpt_reg_LuxR_C"/>
</dbReference>
<keyword evidence="1" id="KW-0547">Nucleotide-binding</keyword>
<dbReference type="EMBL" id="FNKK01000002">
    <property type="protein sequence ID" value="SDR33660.1"/>
    <property type="molecule type" value="Genomic_DNA"/>
</dbReference>
<organism evidence="4 6">
    <name type="scientific">Thermostaphylospora chromogena</name>
    <dbReference type="NCBI Taxonomy" id="35622"/>
    <lineage>
        <taxon>Bacteria</taxon>
        <taxon>Bacillati</taxon>
        <taxon>Actinomycetota</taxon>
        <taxon>Actinomycetes</taxon>
        <taxon>Streptosporangiales</taxon>
        <taxon>Thermomonosporaceae</taxon>
        <taxon>Thermostaphylospora</taxon>
    </lineage>
</organism>
<dbReference type="PANTHER" id="PTHR16305">
    <property type="entry name" value="TESTICULAR SOLUBLE ADENYLYL CYCLASE"/>
    <property type="match status" value="1"/>
</dbReference>
<accession>A0A1H0ZPV5</accession>
<dbReference type="SUPFAM" id="SSF52540">
    <property type="entry name" value="P-loop containing nucleoside triphosphate hydrolases"/>
    <property type="match status" value="1"/>
</dbReference>
<dbReference type="PRINTS" id="PR00038">
    <property type="entry name" value="HTHLUXR"/>
</dbReference>
<dbReference type="GO" id="GO:0004016">
    <property type="term" value="F:adenylate cyclase activity"/>
    <property type="evidence" value="ECO:0007669"/>
    <property type="project" value="TreeGrafter"/>
</dbReference>
<dbReference type="RefSeq" id="WP_093256659.1">
    <property type="nucleotide sequence ID" value="NZ_FNKK01000002.1"/>
</dbReference>
<dbReference type="Pfam" id="PF13191">
    <property type="entry name" value="AAA_16"/>
    <property type="match status" value="1"/>
</dbReference>
<dbReference type="EMBL" id="FNKK01000002">
    <property type="protein sequence ID" value="SDQ29412.1"/>
    <property type="molecule type" value="Genomic_DNA"/>
</dbReference>
<dbReference type="PANTHER" id="PTHR16305:SF35">
    <property type="entry name" value="TRANSCRIPTIONAL ACTIVATOR DOMAIN"/>
    <property type="match status" value="1"/>
</dbReference>
<sequence length="925" mass="99962">MDSRVWGYRVVIVERDDHISILDRLIHDCTEGHGHFVLIDGPIGCGKTALLDTVAARAADTGLRLMNAGCSRLESGVPFGVLTQLFTDDPATSAELELAAAIPENGGSDLTDPVIAFLFRRLTSRLLDSAADTPVLIAVDDLSDADVPSLRFLQHLVRRVRTAPVLVVATDDRHASPRDPLLRAELRRQPHYVELRLSPLSASAARLALADRLAELGELPSDFHAMTGGNPALIQALADDLAGHGEPTEQGYGQAMLGCVHRGGPLLPPVARALAVLGPHAGTAEAAALLDAEPDAVTAALAAMTAAGLPAGDGFSHPVVRRALLGELSADEAADLHERAAVVLHARAATAPEIAEHLLAAGACGPPWATDVLSDAAAHALRSGDPGTAARCLELALAGETAQPRRTALLARLARIRQRIAPLSAVRHLDELVGMAEQGLLSRQDRFALVRDLLWHRRTEQARAILRGLRAMPADNPAEQVELRDFESWLDITYPGLTAERAMPMARRRRREPVTLFADPWLRAVGMLADALVKGQARDAVVHAEQVLADFRFDHDRPWAEEAVLLALQVLLQADRVAAAVRDCDRLAAEAARSGGATAVAVFAAVRAEIAVRQGDFGAARQQARAALDAVPAQGWGAYLSWPLSSLVLAATRMGRLTEAADALALAPPDGPPEHRHGLRLLHARGHYHLAANHPHAALADFLSCGELMREWGLDLAELLPWRLAAVEAWLRVGNQDQARRLLYEQLSRLATDAAHVRGMSLRLLAKTSPPTRRLKLLSEALELLEASGDRFEQARVLADLSQTYNALAKKRRARLLMRQALHVADLCQAAPLSRELLALSEDQSGKPRPAHPVGVVTGIDSLTESERRVASLAVMGYTNREIARRLYITASTVEQHLTRVFRKLDVKSRDELPTDLWDQVTRTG</sequence>
<dbReference type="SMART" id="SM00421">
    <property type="entry name" value="HTH_LUXR"/>
    <property type="match status" value="1"/>
</dbReference>
<dbReference type="PROSITE" id="PS00622">
    <property type="entry name" value="HTH_LUXR_1"/>
    <property type="match status" value="1"/>
</dbReference>
<dbReference type="Gene3D" id="1.10.10.10">
    <property type="entry name" value="Winged helix-like DNA-binding domain superfamily/Winged helix DNA-binding domain"/>
    <property type="match status" value="1"/>
</dbReference>
<dbReference type="GO" id="GO:0006355">
    <property type="term" value="P:regulation of DNA-templated transcription"/>
    <property type="evidence" value="ECO:0007669"/>
    <property type="project" value="InterPro"/>
</dbReference>
<gene>
    <name evidence="4" type="ORF">SAMN04489764_0076</name>
    <name evidence="5" type="ORF">SAMN04489764_5311</name>
</gene>
<dbReference type="GO" id="GO:0005524">
    <property type="term" value="F:ATP binding"/>
    <property type="evidence" value="ECO:0007669"/>
    <property type="project" value="UniProtKB-KW"/>
</dbReference>
<keyword evidence="6" id="KW-1185">Reference proteome</keyword>
<dbReference type="SUPFAM" id="SSF46894">
    <property type="entry name" value="C-terminal effector domain of the bipartite response regulators"/>
    <property type="match status" value="1"/>
</dbReference>